<feature type="domain" description="Aminotransferase class V" evidence="13">
    <location>
        <begin position="8"/>
        <end position="355"/>
    </location>
</feature>
<dbReference type="InterPro" id="IPR015422">
    <property type="entry name" value="PyrdxlP-dep_Trfase_small"/>
</dbReference>
<keyword evidence="6 12" id="KW-0808">Transferase</keyword>
<evidence type="ECO:0000256" key="6">
    <source>
        <dbReference type="ARBA" id="ARBA00022679"/>
    </source>
</evidence>
<dbReference type="PIRSF" id="PIRSF000525">
    <property type="entry name" value="SerC"/>
    <property type="match status" value="1"/>
</dbReference>
<keyword evidence="15" id="KW-1185">Reference proteome</keyword>
<evidence type="ECO:0000256" key="9">
    <source>
        <dbReference type="ARBA" id="ARBA00047630"/>
    </source>
</evidence>
<dbReference type="Pfam" id="PF00266">
    <property type="entry name" value="Aminotran_5"/>
    <property type="match status" value="1"/>
</dbReference>
<evidence type="ECO:0000256" key="7">
    <source>
        <dbReference type="ARBA" id="ARBA00022898"/>
    </source>
</evidence>
<dbReference type="NCBIfam" id="NF003764">
    <property type="entry name" value="PRK05355.1"/>
    <property type="match status" value="1"/>
</dbReference>
<dbReference type="PANTHER" id="PTHR43247">
    <property type="entry name" value="PHOSPHOSERINE AMINOTRANSFERASE"/>
    <property type="match status" value="1"/>
</dbReference>
<dbReference type="OrthoDB" id="1703350at2759"/>
<evidence type="ECO:0000256" key="10">
    <source>
        <dbReference type="ARBA" id="ARBA00049007"/>
    </source>
</evidence>
<dbReference type="AlphaFoldDB" id="A0A9Q1GCB4"/>
<comment type="cofactor">
    <cofactor evidence="1 11">
        <name>pyridoxal 5'-phosphate</name>
        <dbReference type="ChEBI" id="CHEBI:597326"/>
    </cofactor>
</comment>
<dbReference type="PANTHER" id="PTHR43247:SF1">
    <property type="entry name" value="PHOSPHOSERINE AMINOTRANSFERASE"/>
    <property type="match status" value="1"/>
</dbReference>
<evidence type="ECO:0000256" key="4">
    <source>
        <dbReference type="ARBA" id="ARBA00022576"/>
    </source>
</evidence>
<dbReference type="InterPro" id="IPR015424">
    <property type="entry name" value="PyrdxlP-dep_Trfase"/>
</dbReference>
<gene>
    <name evidence="14" type="ORF">SKAU_G00016670</name>
</gene>
<reference evidence="14" key="1">
    <citation type="journal article" date="2023" name="Science">
        <title>Genome structures resolve the early diversification of teleost fishes.</title>
        <authorList>
            <person name="Parey E."/>
            <person name="Louis A."/>
            <person name="Montfort J."/>
            <person name="Bouchez O."/>
            <person name="Roques C."/>
            <person name="Iampietro C."/>
            <person name="Lluch J."/>
            <person name="Castinel A."/>
            <person name="Donnadieu C."/>
            <person name="Desvignes T."/>
            <person name="Floi Bucao C."/>
            <person name="Jouanno E."/>
            <person name="Wen M."/>
            <person name="Mejri S."/>
            <person name="Dirks R."/>
            <person name="Jansen H."/>
            <person name="Henkel C."/>
            <person name="Chen W.J."/>
            <person name="Zahm M."/>
            <person name="Cabau C."/>
            <person name="Klopp C."/>
            <person name="Thompson A.W."/>
            <person name="Robinson-Rechavi M."/>
            <person name="Braasch I."/>
            <person name="Lecointre G."/>
            <person name="Bobe J."/>
            <person name="Postlethwait J.H."/>
            <person name="Berthelot C."/>
            <person name="Roest Crollius H."/>
            <person name="Guiguen Y."/>
        </authorList>
    </citation>
    <scope>NUCLEOTIDE SEQUENCE</scope>
    <source>
        <strain evidence="14">WJC10195</strain>
    </source>
</reference>
<evidence type="ECO:0000313" key="15">
    <source>
        <dbReference type="Proteomes" id="UP001152622"/>
    </source>
</evidence>
<evidence type="ECO:0000256" key="12">
    <source>
        <dbReference type="RuleBase" id="RU004505"/>
    </source>
</evidence>
<dbReference type="FunFam" id="3.40.640.10:FF:000010">
    <property type="entry name" value="Phosphoserine aminotransferase"/>
    <property type="match status" value="1"/>
</dbReference>
<dbReference type="GO" id="GO:0030170">
    <property type="term" value="F:pyridoxal phosphate binding"/>
    <property type="evidence" value="ECO:0007669"/>
    <property type="project" value="TreeGrafter"/>
</dbReference>
<dbReference type="InterPro" id="IPR000192">
    <property type="entry name" value="Aminotrans_V_dom"/>
</dbReference>
<dbReference type="CDD" id="cd00611">
    <property type="entry name" value="PSAT_like"/>
    <property type="match status" value="1"/>
</dbReference>
<sequence length="368" mass="40413">MDKKQTHNFGAGPAKIPQTVLLEAQKELLDYNGIGISVLEMSHRSSDFTKILNTAENLLRELLDIPENYKVMFLQGGGSGQFSAVPLNLIGLKEDRCADYLVTGTWSAKAAKEAEKYGTVNIVHPKLESYTKVPDPSSWTLNPSASYVYYCCNETVHGVEFNFIPDTKGVVLVSDMSSNFLSRPVEVSKFGLIFAGAQKNVGCAGVTVVIVREDLLGKAMKECPIVLDYQVQAGNNSLYNTPPCFSIYIMGLVLEWIRNCGGTAAMAKLNKEKSSLIYDIINGSNGFYVCPVDSKCRSRMNLPFRIGKKDGDEALEKKFLDGASKLGMISLKGHRSVGGIRASLYNAVTLDDTRALADFMTEFLKEHL</sequence>
<proteinExistence type="inferred from homology"/>
<comment type="caution">
    <text evidence="14">The sequence shown here is derived from an EMBL/GenBank/DDBJ whole genome shotgun (WGS) entry which is preliminary data.</text>
</comment>
<dbReference type="SUPFAM" id="SSF53383">
    <property type="entry name" value="PLP-dependent transferases"/>
    <property type="match status" value="1"/>
</dbReference>
<dbReference type="InterPro" id="IPR015421">
    <property type="entry name" value="PyrdxlP-dep_Trfase_major"/>
</dbReference>
<dbReference type="Gene3D" id="3.90.1150.10">
    <property type="entry name" value="Aspartate Aminotransferase, domain 1"/>
    <property type="match status" value="1"/>
</dbReference>
<organism evidence="14 15">
    <name type="scientific">Synaphobranchus kaupii</name>
    <name type="common">Kaup's arrowtooth eel</name>
    <dbReference type="NCBI Taxonomy" id="118154"/>
    <lineage>
        <taxon>Eukaryota</taxon>
        <taxon>Metazoa</taxon>
        <taxon>Chordata</taxon>
        <taxon>Craniata</taxon>
        <taxon>Vertebrata</taxon>
        <taxon>Euteleostomi</taxon>
        <taxon>Actinopterygii</taxon>
        <taxon>Neopterygii</taxon>
        <taxon>Teleostei</taxon>
        <taxon>Anguilliformes</taxon>
        <taxon>Synaphobranchidae</taxon>
        <taxon>Synaphobranchus</taxon>
    </lineage>
</organism>
<evidence type="ECO:0000256" key="2">
    <source>
        <dbReference type="ARBA" id="ARBA00005099"/>
    </source>
</evidence>
<dbReference type="GO" id="GO:0005737">
    <property type="term" value="C:cytoplasm"/>
    <property type="evidence" value="ECO:0007669"/>
    <property type="project" value="TreeGrafter"/>
</dbReference>
<comment type="catalytic activity">
    <reaction evidence="10 12">
        <text>O-phospho-L-serine + 2-oxoglutarate = 3-phosphooxypyruvate + L-glutamate</text>
        <dbReference type="Rhea" id="RHEA:14329"/>
        <dbReference type="ChEBI" id="CHEBI:16810"/>
        <dbReference type="ChEBI" id="CHEBI:18110"/>
        <dbReference type="ChEBI" id="CHEBI:29985"/>
        <dbReference type="ChEBI" id="CHEBI:57524"/>
        <dbReference type="EC" id="2.6.1.52"/>
    </reaction>
</comment>
<comment type="pathway">
    <text evidence="2 12">Amino-acid biosynthesis; L-serine biosynthesis; L-serine from 3-phospho-D-glycerate: step 2/3.</text>
</comment>
<keyword evidence="8 12" id="KW-0718">Serine biosynthesis</keyword>
<dbReference type="EMBL" id="JAINUF010000001">
    <property type="protein sequence ID" value="KAJ8380889.1"/>
    <property type="molecule type" value="Genomic_DNA"/>
</dbReference>
<protein>
    <recommendedName>
        <fullName evidence="12">Phosphoserine aminotransferase</fullName>
        <ecNumber evidence="12">2.6.1.52</ecNumber>
    </recommendedName>
</protein>
<keyword evidence="7" id="KW-0663">Pyridoxal phosphate</keyword>
<comment type="similarity">
    <text evidence="3">Belongs to the class-V pyridoxal-phosphate-dependent aminotransferase family. SerC subfamily.</text>
</comment>
<dbReference type="GO" id="GO:0004648">
    <property type="term" value="F:O-phospho-L-serine:2-oxoglutarate aminotransferase activity"/>
    <property type="evidence" value="ECO:0007669"/>
    <property type="project" value="UniProtKB-EC"/>
</dbReference>
<evidence type="ECO:0000256" key="8">
    <source>
        <dbReference type="ARBA" id="ARBA00023299"/>
    </source>
</evidence>
<name>A0A9Q1GCB4_SYNKA</name>
<keyword evidence="4 12" id="KW-0032">Aminotransferase</keyword>
<dbReference type="NCBIfam" id="TIGR01364">
    <property type="entry name" value="serC_1"/>
    <property type="match status" value="1"/>
</dbReference>
<evidence type="ECO:0000313" key="14">
    <source>
        <dbReference type="EMBL" id="KAJ8380889.1"/>
    </source>
</evidence>
<dbReference type="PROSITE" id="PS00595">
    <property type="entry name" value="AA_TRANSFER_CLASS_5"/>
    <property type="match status" value="1"/>
</dbReference>
<evidence type="ECO:0000256" key="5">
    <source>
        <dbReference type="ARBA" id="ARBA00022605"/>
    </source>
</evidence>
<evidence type="ECO:0000256" key="1">
    <source>
        <dbReference type="ARBA" id="ARBA00001933"/>
    </source>
</evidence>
<dbReference type="GO" id="GO:0006564">
    <property type="term" value="P:L-serine biosynthetic process"/>
    <property type="evidence" value="ECO:0007669"/>
    <property type="project" value="UniProtKB-KW"/>
</dbReference>
<dbReference type="InterPro" id="IPR022278">
    <property type="entry name" value="Pser_aminoTfrase"/>
</dbReference>
<dbReference type="FunFam" id="3.90.1150.10:FF:000006">
    <property type="entry name" value="Phosphoserine aminotransferase"/>
    <property type="match status" value="1"/>
</dbReference>
<dbReference type="HAMAP" id="MF_00160">
    <property type="entry name" value="SerC_aminotrans_5"/>
    <property type="match status" value="1"/>
</dbReference>
<evidence type="ECO:0000256" key="11">
    <source>
        <dbReference type="RuleBase" id="RU004504"/>
    </source>
</evidence>
<evidence type="ECO:0000259" key="13">
    <source>
        <dbReference type="Pfam" id="PF00266"/>
    </source>
</evidence>
<dbReference type="Proteomes" id="UP001152622">
    <property type="component" value="Chromosome 1"/>
</dbReference>
<keyword evidence="5 12" id="KW-0028">Amino-acid biosynthesis</keyword>
<dbReference type="InterPro" id="IPR020578">
    <property type="entry name" value="Aminotrans_V_PyrdxlP_BS"/>
</dbReference>
<evidence type="ECO:0000256" key="3">
    <source>
        <dbReference type="ARBA" id="ARBA00006904"/>
    </source>
</evidence>
<comment type="catalytic activity">
    <reaction evidence="9">
        <text>4-(phosphooxy)-L-threonine + 2-oxoglutarate = (R)-3-hydroxy-2-oxo-4-phosphooxybutanoate + L-glutamate</text>
        <dbReference type="Rhea" id="RHEA:16573"/>
        <dbReference type="ChEBI" id="CHEBI:16810"/>
        <dbReference type="ChEBI" id="CHEBI:29985"/>
        <dbReference type="ChEBI" id="CHEBI:58452"/>
        <dbReference type="ChEBI" id="CHEBI:58538"/>
        <dbReference type="EC" id="2.6.1.52"/>
    </reaction>
</comment>
<accession>A0A9Q1GCB4</accession>
<dbReference type="EC" id="2.6.1.52" evidence="12"/>
<dbReference type="Gene3D" id="3.40.640.10">
    <property type="entry name" value="Type I PLP-dependent aspartate aminotransferase-like (Major domain)"/>
    <property type="match status" value="1"/>
</dbReference>